<keyword evidence="2" id="KW-1185">Reference proteome</keyword>
<evidence type="ECO:0000313" key="1">
    <source>
        <dbReference type="EMBL" id="GFR20612.1"/>
    </source>
</evidence>
<comment type="caution">
    <text evidence="1">The sequence shown here is derived from an EMBL/GenBank/DDBJ whole genome shotgun (WGS) entry which is preliminary data.</text>
</comment>
<reference evidence="1" key="1">
    <citation type="submission" date="2020-07" db="EMBL/GenBank/DDBJ databases">
        <title>Multicomponent nature underlies the extraordinary mechanical properties of spider dragline silk.</title>
        <authorList>
            <person name="Kono N."/>
            <person name="Nakamura H."/>
            <person name="Mori M."/>
            <person name="Yoshida Y."/>
            <person name="Ohtoshi R."/>
            <person name="Malay A.D."/>
            <person name="Moran D.A.P."/>
            <person name="Tomita M."/>
            <person name="Numata K."/>
            <person name="Arakawa K."/>
        </authorList>
    </citation>
    <scope>NUCLEOTIDE SEQUENCE</scope>
</reference>
<gene>
    <name evidence="1" type="ORF">TNCT_204831</name>
</gene>
<dbReference type="Proteomes" id="UP000887116">
    <property type="component" value="Unassembled WGS sequence"/>
</dbReference>
<dbReference type="EMBL" id="BMAO01008080">
    <property type="protein sequence ID" value="GFR20612.1"/>
    <property type="molecule type" value="Genomic_DNA"/>
</dbReference>
<name>A0A8X6HBL1_TRICU</name>
<organism evidence="1 2">
    <name type="scientific">Trichonephila clavata</name>
    <name type="common">Joro spider</name>
    <name type="synonym">Nephila clavata</name>
    <dbReference type="NCBI Taxonomy" id="2740835"/>
    <lineage>
        <taxon>Eukaryota</taxon>
        <taxon>Metazoa</taxon>
        <taxon>Ecdysozoa</taxon>
        <taxon>Arthropoda</taxon>
        <taxon>Chelicerata</taxon>
        <taxon>Arachnida</taxon>
        <taxon>Araneae</taxon>
        <taxon>Araneomorphae</taxon>
        <taxon>Entelegynae</taxon>
        <taxon>Araneoidea</taxon>
        <taxon>Nephilidae</taxon>
        <taxon>Trichonephila</taxon>
    </lineage>
</organism>
<feature type="non-terminal residue" evidence="1">
    <location>
        <position position="1"/>
    </location>
</feature>
<sequence length="173" mass="19841">QGSQEYCNKGESQIHSPIFPEDFHSRSAAWSSQQRSSHDHVGRLIVGGKNHIFEFLDDKRVSSDASLGDLKLSTWSWIYWQFRSRRSRGGERNLLEFHISRMIEGKSHGCQRVVVVGKVSRKVVPTALKRASYKYDLLGLRLCAKREKALLTHSKIFNPCKKTNPSFKINPNQ</sequence>
<accession>A0A8X6HBL1</accession>
<proteinExistence type="predicted"/>
<dbReference type="AlphaFoldDB" id="A0A8X6HBL1"/>
<protein>
    <submittedName>
        <fullName evidence="1">Uncharacterized protein</fullName>
    </submittedName>
</protein>
<evidence type="ECO:0000313" key="2">
    <source>
        <dbReference type="Proteomes" id="UP000887116"/>
    </source>
</evidence>